<dbReference type="RefSeq" id="WP_275117750.1">
    <property type="nucleotide sequence ID" value="NZ_JAOTPO010000003.1"/>
</dbReference>
<dbReference type="Pfam" id="PF06081">
    <property type="entry name" value="ArAE_1"/>
    <property type="match status" value="1"/>
</dbReference>
<protein>
    <submittedName>
        <fullName evidence="7">Aromatic acid exporter family protein</fullName>
    </submittedName>
</protein>
<evidence type="ECO:0000313" key="7">
    <source>
        <dbReference type="EMBL" id="MDE5413135.1"/>
    </source>
</evidence>
<feature type="transmembrane region" description="Helical" evidence="6">
    <location>
        <begin position="12"/>
        <end position="41"/>
    </location>
</feature>
<dbReference type="EMBL" id="JAOTPO010000003">
    <property type="protein sequence ID" value="MDE5413135.1"/>
    <property type="molecule type" value="Genomic_DNA"/>
</dbReference>
<comment type="caution">
    <text evidence="7">The sequence shown here is derived from an EMBL/GenBank/DDBJ whole genome shotgun (WGS) entry which is preliminary data.</text>
</comment>
<dbReference type="PANTHER" id="PTHR30509:SF9">
    <property type="entry name" value="MULTIDRUG RESISTANCE PROTEIN MDTO"/>
    <property type="match status" value="1"/>
</dbReference>
<name>A0ABT5VCH5_9BACI</name>
<accession>A0ABT5VCH5</accession>
<dbReference type="InterPro" id="IPR010343">
    <property type="entry name" value="ArAE_1"/>
</dbReference>
<keyword evidence="4 6" id="KW-1133">Transmembrane helix</keyword>
<dbReference type="PANTHER" id="PTHR30509">
    <property type="entry name" value="P-HYDROXYBENZOIC ACID EFFLUX PUMP SUBUNIT-RELATED"/>
    <property type="match status" value="1"/>
</dbReference>
<feature type="transmembrane region" description="Helical" evidence="6">
    <location>
        <begin position="125"/>
        <end position="146"/>
    </location>
</feature>
<evidence type="ECO:0000256" key="5">
    <source>
        <dbReference type="ARBA" id="ARBA00023136"/>
    </source>
</evidence>
<gene>
    <name evidence="7" type="ORF">N7Z68_07030</name>
</gene>
<keyword evidence="2" id="KW-1003">Cell membrane</keyword>
<keyword evidence="3 6" id="KW-0812">Transmembrane</keyword>
<evidence type="ECO:0000256" key="2">
    <source>
        <dbReference type="ARBA" id="ARBA00022475"/>
    </source>
</evidence>
<evidence type="ECO:0000256" key="3">
    <source>
        <dbReference type="ARBA" id="ARBA00022692"/>
    </source>
</evidence>
<evidence type="ECO:0000256" key="4">
    <source>
        <dbReference type="ARBA" id="ARBA00022989"/>
    </source>
</evidence>
<evidence type="ECO:0000256" key="1">
    <source>
        <dbReference type="ARBA" id="ARBA00004651"/>
    </source>
</evidence>
<feature type="transmembrane region" description="Helical" evidence="6">
    <location>
        <begin position="96"/>
        <end position="113"/>
    </location>
</feature>
<proteinExistence type="predicted"/>
<feature type="transmembrane region" description="Helical" evidence="6">
    <location>
        <begin position="61"/>
        <end position="84"/>
    </location>
</feature>
<organism evidence="7 8">
    <name type="scientific">Alkalihalobacterium chitinilyticum</name>
    <dbReference type="NCBI Taxonomy" id="2980103"/>
    <lineage>
        <taxon>Bacteria</taxon>
        <taxon>Bacillati</taxon>
        <taxon>Bacillota</taxon>
        <taxon>Bacilli</taxon>
        <taxon>Bacillales</taxon>
        <taxon>Bacillaceae</taxon>
        <taxon>Alkalihalobacterium</taxon>
    </lineage>
</organism>
<dbReference type="Proteomes" id="UP001148125">
    <property type="component" value="Unassembled WGS sequence"/>
</dbReference>
<evidence type="ECO:0000256" key="6">
    <source>
        <dbReference type="SAM" id="Phobius"/>
    </source>
</evidence>
<sequence length="349" mass="40248">MRNTKWVGRRVIKTGLSVFVTAFICKLLDLPVVFAIITAIVTTEPTAADSLKKGLVRLPAAAIGALFAVLIDFFLGQSALTYSLVAMLTIIACARLKLDTGTLVATLTAVAMIPGTTDSMLHDFIFRLSGTSIGIIVSTCVNYVILPPKFGPIVVQQIETLYTEAANKLMLLIDNSIEEHPSVTYRPLSQQIEKIYQFTQFQTDEWKYRNFEENEFRSFQYLIKKLHFIEQINLRIGNLTYQQIKRSHFSEFEWDLLKKSITSLAEIYKDPLHQMHESHYEWINKNKENLQYIEPNNNDELQFVQRVFYELSIIQQLTIELAEVTEKERQYSLTEQSYPSYVFPKIQYD</sequence>
<comment type="subcellular location">
    <subcellularLocation>
        <location evidence="1">Cell membrane</location>
        <topology evidence="1">Multi-pass membrane protein</topology>
    </subcellularLocation>
</comment>
<keyword evidence="8" id="KW-1185">Reference proteome</keyword>
<keyword evidence="5 6" id="KW-0472">Membrane</keyword>
<evidence type="ECO:0000313" key="8">
    <source>
        <dbReference type="Proteomes" id="UP001148125"/>
    </source>
</evidence>
<reference evidence="7" key="1">
    <citation type="submission" date="2024-05" db="EMBL/GenBank/DDBJ databases">
        <title>Alkalihalobacillus sp. strain MEB203 novel alkaliphilic bacterium from Lonar Lake, India.</title>
        <authorList>
            <person name="Joshi A."/>
            <person name="Thite S."/>
            <person name="Mengade P."/>
        </authorList>
    </citation>
    <scope>NUCLEOTIDE SEQUENCE</scope>
    <source>
        <strain evidence="7">MEB 203</strain>
    </source>
</reference>